<dbReference type="PhylomeDB" id="B3RPF9"/>
<dbReference type="KEGG" id="tad:TRIADDRAFT_7408"/>
<dbReference type="Proteomes" id="UP000009022">
    <property type="component" value="Unassembled WGS sequence"/>
</dbReference>
<feature type="domain" description="Ribosomal RNA-processing protein 14/surfeit locus protein 6 C-terminal" evidence="5">
    <location>
        <begin position="2"/>
        <end position="110"/>
    </location>
</feature>
<comment type="similarity">
    <text evidence="2">Belongs to the SURF6 family.</text>
</comment>
<sequence length="112" mass="13469">KKKDLQQMLKSIEDKEAKMKEIAKTDKAKATELKDKMVWKSAIEKARGNRVKDDPKLLRKTIKRQEQKKEKSKKDWNNRVQAQQNAMKERQKKRKANIKERVQRKKVKKIKK</sequence>
<evidence type="ECO:0000259" key="5">
    <source>
        <dbReference type="Pfam" id="PF04935"/>
    </source>
</evidence>
<protein>
    <recommendedName>
        <fullName evidence="5">Ribosomal RNA-processing protein 14/surfeit locus protein 6 C-terminal domain-containing protein</fullName>
    </recommendedName>
</protein>
<dbReference type="GO" id="GO:0005634">
    <property type="term" value="C:nucleus"/>
    <property type="evidence" value="ECO:0007669"/>
    <property type="project" value="UniProtKB-SubCell"/>
</dbReference>
<reference evidence="6 7" key="1">
    <citation type="journal article" date="2008" name="Nature">
        <title>The Trichoplax genome and the nature of placozoans.</title>
        <authorList>
            <person name="Srivastava M."/>
            <person name="Begovic E."/>
            <person name="Chapman J."/>
            <person name="Putnam N.H."/>
            <person name="Hellsten U."/>
            <person name="Kawashima T."/>
            <person name="Kuo A."/>
            <person name="Mitros T."/>
            <person name="Salamov A."/>
            <person name="Carpenter M.L."/>
            <person name="Signorovitch A.Y."/>
            <person name="Moreno M.A."/>
            <person name="Kamm K."/>
            <person name="Grimwood J."/>
            <person name="Schmutz J."/>
            <person name="Shapiro H."/>
            <person name="Grigoriev I.V."/>
            <person name="Buss L.W."/>
            <person name="Schierwater B."/>
            <person name="Dellaporta S.L."/>
            <person name="Rokhsar D.S."/>
        </authorList>
    </citation>
    <scope>NUCLEOTIDE SEQUENCE [LARGE SCALE GENOMIC DNA]</scope>
    <source>
        <strain evidence="6 7">Grell-BS-1999</strain>
    </source>
</reference>
<evidence type="ECO:0000313" key="7">
    <source>
        <dbReference type="Proteomes" id="UP000009022"/>
    </source>
</evidence>
<comment type="subcellular location">
    <subcellularLocation>
        <location evidence="1">Nucleus</location>
    </subcellularLocation>
</comment>
<dbReference type="OMA" id="RIWESTM"/>
<dbReference type="EMBL" id="DS985242">
    <property type="protein sequence ID" value="EDV27627.1"/>
    <property type="molecule type" value="Genomic_DNA"/>
</dbReference>
<dbReference type="STRING" id="10228.B3RPF9"/>
<dbReference type="HOGENOM" id="CLU_2152171_0_0_1"/>
<feature type="compositionally biased region" description="Basic and acidic residues" evidence="4">
    <location>
        <begin position="47"/>
        <end position="77"/>
    </location>
</feature>
<feature type="non-terminal residue" evidence="6">
    <location>
        <position position="112"/>
    </location>
</feature>
<accession>B3RPF9</accession>
<evidence type="ECO:0000256" key="4">
    <source>
        <dbReference type="SAM" id="MobiDB-lite"/>
    </source>
</evidence>
<evidence type="ECO:0000256" key="3">
    <source>
        <dbReference type="ARBA" id="ARBA00023242"/>
    </source>
</evidence>
<name>B3RPF9_TRIAD</name>
<organism evidence="6 7">
    <name type="scientific">Trichoplax adhaerens</name>
    <name type="common">Trichoplax reptans</name>
    <dbReference type="NCBI Taxonomy" id="10228"/>
    <lineage>
        <taxon>Eukaryota</taxon>
        <taxon>Metazoa</taxon>
        <taxon>Placozoa</taxon>
        <taxon>Uniplacotomia</taxon>
        <taxon>Trichoplacea</taxon>
        <taxon>Trichoplacidae</taxon>
        <taxon>Trichoplax</taxon>
    </lineage>
</organism>
<dbReference type="PANTHER" id="PTHR14369">
    <property type="entry name" value="SURFEIT LOCUS PROTEIN 6"/>
    <property type="match status" value="1"/>
</dbReference>
<dbReference type="InParanoid" id="B3RPF9"/>
<dbReference type="OrthoDB" id="444809at2759"/>
<evidence type="ECO:0000256" key="1">
    <source>
        <dbReference type="ARBA" id="ARBA00004123"/>
    </source>
</evidence>
<dbReference type="InterPro" id="IPR029190">
    <property type="entry name" value="Rrp14/SURF6_C"/>
</dbReference>
<dbReference type="eggNOG" id="KOG2885">
    <property type="taxonomic scope" value="Eukaryota"/>
</dbReference>
<dbReference type="Pfam" id="PF04935">
    <property type="entry name" value="SURF6"/>
    <property type="match status" value="1"/>
</dbReference>
<feature type="compositionally biased region" description="Basic residues" evidence="4">
    <location>
        <begin position="90"/>
        <end position="112"/>
    </location>
</feature>
<keyword evidence="7" id="KW-1185">Reference proteome</keyword>
<dbReference type="InterPro" id="IPR007019">
    <property type="entry name" value="SURF6"/>
</dbReference>
<dbReference type="CTD" id="6751233"/>
<evidence type="ECO:0000313" key="6">
    <source>
        <dbReference type="EMBL" id="EDV27627.1"/>
    </source>
</evidence>
<evidence type="ECO:0000256" key="2">
    <source>
        <dbReference type="ARBA" id="ARBA00005904"/>
    </source>
</evidence>
<dbReference type="PANTHER" id="PTHR14369:SF0">
    <property type="entry name" value="SURFEIT LOCUS PROTEIN 6"/>
    <property type="match status" value="1"/>
</dbReference>
<dbReference type="RefSeq" id="XP_002109461.1">
    <property type="nucleotide sequence ID" value="XM_002109425.1"/>
</dbReference>
<keyword evidence="3" id="KW-0539">Nucleus</keyword>
<proteinExistence type="inferred from homology"/>
<feature type="region of interest" description="Disordered" evidence="4">
    <location>
        <begin position="47"/>
        <end position="112"/>
    </location>
</feature>
<dbReference type="AlphaFoldDB" id="B3RPF9"/>
<gene>
    <name evidence="6" type="ORF">TRIADDRAFT_7408</name>
</gene>
<feature type="non-terminal residue" evidence="6">
    <location>
        <position position="1"/>
    </location>
</feature>
<dbReference type="GeneID" id="6751233"/>